<feature type="region of interest" description="Disordered" evidence="1">
    <location>
        <begin position="37"/>
        <end position="57"/>
    </location>
</feature>
<keyword evidence="2" id="KW-1133">Transmembrane helix</keyword>
<evidence type="ECO:0000256" key="2">
    <source>
        <dbReference type="SAM" id="Phobius"/>
    </source>
</evidence>
<organism evidence="3 4">
    <name type="scientific">Stutzerimonas stutzeri KOS6</name>
    <dbReference type="NCBI Taxonomy" id="1218352"/>
    <lineage>
        <taxon>Bacteria</taxon>
        <taxon>Pseudomonadati</taxon>
        <taxon>Pseudomonadota</taxon>
        <taxon>Gammaproteobacteria</taxon>
        <taxon>Pseudomonadales</taxon>
        <taxon>Pseudomonadaceae</taxon>
        <taxon>Stutzerimonas</taxon>
    </lineage>
</organism>
<dbReference type="eggNOG" id="ENOG5031AXX">
    <property type="taxonomic scope" value="Bacteria"/>
</dbReference>
<keyword evidence="2" id="KW-0472">Membrane</keyword>
<gene>
    <name evidence="3" type="ORF">B597_004315</name>
</gene>
<evidence type="ECO:0000256" key="1">
    <source>
        <dbReference type="SAM" id="MobiDB-lite"/>
    </source>
</evidence>
<dbReference type="RefSeq" id="WP_024162364.1">
    <property type="nucleotide sequence ID" value="NZ_KK020676.1"/>
</dbReference>
<evidence type="ECO:0000313" key="3">
    <source>
        <dbReference type="EMBL" id="EWC42640.1"/>
    </source>
</evidence>
<dbReference type="HOGENOM" id="CLU_2938274_0_0_6"/>
<dbReference type="Proteomes" id="UP000026923">
    <property type="component" value="Unassembled WGS sequence"/>
</dbReference>
<protein>
    <submittedName>
        <fullName evidence="3">Uncharacterized protein</fullName>
    </submittedName>
</protein>
<keyword evidence="2" id="KW-0812">Transmembrane</keyword>
<accession>A0A061JVK7</accession>
<reference evidence="3 4" key="1">
    <citation type="journal article" date="2013" name="Genome Announc.">
        <title>Draft Genome of the Nitrogen-Fixing Bacterium Pseudomonas stutzeri Strain KOS6 Isolated from Industrial Hydrocarbon Sludge.</title>
        <authorList>
            <person name="Grigoryeva T.V."/>
            <person name="Laikov A.V."/>
            <person name="Naumova R.P."/>
            <person name="Manolov A.I."/>
            <person name="Larin A.K."/>
            <person name="Karpova I.Y."/>
            <person name="Semashko T.A."/>
            <person name="Alexeev D.G."/>
            <person name="Kostryukova E.S."/>
            <person name="Muller R."/>
            <person name="Govorun V.M."/>
        </authorList>
    </citation>
    <scope>NUCLEOTIDE SEQUENCE [LARGE SCALE GENOMIC DNA]</scope>
    <source>
        <strain evidence="3 4">KOS6</strain>
    </source>
</reference>
<feature type="transmembrane region" description="Helical" evidence="2">
    <location>
        <begin position="6"/>
        <end position="26"/>
    </location>
</feature>
<dbReference type="EMBL" id="AMCZ02000003">
    <property type="protein sequence ID" value="EWC42640.1"/>
    <property type="molecule type" value="Genomic_DNA"/>
</dbReference>
<proteinExistence type="predicted"/>
<sequence>MELALILAMMILGWISVALAMLWGMLRIARRHPPRQRIIQPPHGTIGPVEPPSSCRA</sequence>
<evidence type="ECO:0000313" key="4">
    <source>
        <dbReference type="Proteomes" id="UP000026923"/>
    </source>
</evidence>
<comment type="caution">
    <text evidence="3">The sequence shown here is derived from an EMBL/GenBank/DDBJ whole genome shotgun (WGS) entry which is preliminary data.</text>
</comment>
<name>A0A061JVK7_STUST</name>
<dbReference type="AlphaFoldDB" id="A0A061JVK7"/>